<organism evidence="1 2">
    <name type="scientific">Lihuaxuella thermophila</name>
    <dbReference type="NCBI Taxonomy" id="1173111"/>
    <lineage>
        <taxon>Bacteria</taxon>
        <taxon>Bacillati</taxon>
        <taxon>Bacillota</taxon>
        <taxon>Bacilli</taxon>
        <taxon>Bacillales</taxon>
        <taxon>Thermoactinomycetaceae</taxon>
        <taxon>Lihuaxuella</taxon>
    </lineage>
</organism>
<dbReference type="OrthoDB" id="363232at2"/>
<dbReference type="STRING" id="1173111.SAMN05444955_10212"/>
<sequence length="435" mass="46477">MDHHQAKGRKALVLGVLAAVSLTTICSTKEATTLESGPGLKRLAGATRYETSVNISKELNALGLVSDTVVIARGDLYADALFGGPLAAKSKSPILLTPTASLREETKAEIQRRKPSRAVILGGTGAVSATVESQLKSLGVATVERIAGADRYAGSALTSEKVVAGGTADTAIIASGLNFPDALSASSVAAQKGWPILLVKTDLIPSPIQQFIARHREIKNFIIIGGPAVVSDQVKTQLQSYGTVTRIGGANRYEVSVHVAKHFKLPVDSLIFANGQDFPDALSGGPLAGCTGSPIILTKPAVLPPEASSYLREIKETKGEFYKGYILGGTGSVSAEVERMISSFTTYPPKKELRAFWVDMFRNGAKTPAQVDQLLLDVKKAKANAIFLQVRRRGDAFYNNSLEPRTEDPDMIRCKISFRKPMLPTRASRYMPGLP</sequence>
<evidence type="ECO:0000313" key="1">
    <source>
        <dbReference type="EMBL" id="SEM78066.1"/>
    </source>
</evidence>
<dbReference type="InterPro" id="IPR007253">
    <property type="entry name" value="Cell_wall-bd_2"/>
</dbReference>
<dbReference type="PANTHER" id="PTHR30032">
    <property type="entry name" value="N-ACETYLMURAMOYL-L-ALANINE AMIDASE-RELATED"/>
    <property type="match status" value="1"/>
</dbReference>
<reference evidence="1 2" key="1">
    <citation type="submission" date="2016-10" db="EMBL/GenBank/DDBJ databases">
        <authorList>
            <person name="de Groot N.N."/>
        </authorList>
    </citation>
    <scope>NUCLEOTIDE SEQUENCE [LARGE SCALE GENOMIC DNA]</scope>
    <source>
        <strain evidence="1 2">DSM 46701</strain>
    </source>
</reference>
<proteinExistence type="predicted"/>
<dbReference type="PANTHER" id="PTHR30032:SF8">
    <property type="entry name" value="GERMINATION-SPECIFIC N-ACETYLMURAMOYL-L-ALANINE AMIDASE"/>
    <property type="match status" value="1"/>
</dbReference>
<protein>
    <submittedName>
        <fullName evidence="1">Putative cell wall-binding protein</fullName>
    </submittedName>
</protein>
<dbReference type="RefSeq" id="WP_089964781.1">
    <property type="nucleotide sequence ID" value="NZ_FOCQ01000002.1"/>
</dbReference>
<dbReference type="Pfam" id="PF04122">
    <property type="entry name" value="CW_binding_2"/>
    <property type="match status" value="3"/>
</dbReference>
<gene>
    <name evidence="1" type="ORF">SAMN05444955_10212</name>
</gene>
<dbReference type="Proteomes" id="UP000199695">
    <property type="component" value="Unassembled WGS sequence"/>
</dbReference>
<keyword evidence="2" id="KW-1185">Reference proteome</keyword>
<accession>A0A1H8B5K5</accession>
<evidence type="ECO:0000313" key="2">
    <source>
        <dbReference type="Proteomes" id="UP000199695"/>
    </source>
</evidence>
<dbReference type="Gene3D" id="3.40.50.12090">
    <property type="match status" value="2"/>
</dbReference>
<dbReference type="EMBL" id="FOCQ01000002">
    <property type="protein sequence ID" value="SEM78066.1"/>
    <property type="molecule type" value="Genomic_DNA"/>
</dbReference>
<dbReference type="AlphaFoldDB" id="A0A1H8B5K5"/>
<name>A0A1H8B5K5_9BACL</name>
<dbReference type="InterPro" id="IPR051922">
    <property type="entry name" value="Bact_Sporulation_Assoc"/>
</dbReference>